<organism evidence="5 6">
    <name type="scientific">Alteromonas pelagimontana</name>
    <dbReference type="NCBI Taxonomy" id="1858656"/>
    <lineage>
        <taxon>Bacteria</taxon>
        <taxon>Pseudomonadati</taxon>
        <taxon>Pseudomonadota</taxon>
        <taxon>Gammaproteobacteria</taxon>
        <taxon>Alteromonadales</taxon>
        <taxon>Alteromonadaceae</taxon>
        <taxon>Alteromonas/Salinimonas group</taxon>
        <taxon>Alteromonas</taxon>
    </lineage>
</organism>
<name>A0A6M4MDA4_9ALTE</name>
<dbReference type="PANTHER" id="PTHR42738:SF7">
    <property type="entry name" value="HYDROXYMETHYLGLUTARYL-COA LYASE"/>
    <property type="match status" value="1"/>
</dbReference>
<evidence type="ECO:0000259" key="4">
    <source>
        <dbReference type="PROSITE" id="PS50991"/>
    </source>
</evidence>
<evidence type="ECO:0000313" key="5">
    <source>
        <dbReference type="EMBL" id="QJR81069.1"/>
    </source>
</evidence>
<evidence type="ECO:0000256" key="3">
    <source>
        <dbReference type="ARBA" id="ARBA00023239"/>
    </source>
</evidence>
<dbReference type="FunFam" id="3.20.20.70:FF:000071">
    <property type="entry name" value="Hydroxymethylglutaryl-CoA lyase"/>
    <property type="match status" value="1"/>
</dbReference>
<reference evidence="5 6" key="2">
    <citation type="submission" date="2020-04" db="EMBL/GenBank/DDBJ databases">
        <title>Complete genome sequence of Alteromonas pelagimontana 5.12T.</title>
        <authorList>
            <person name="Sinha R.K."/>
            <person name="Krishnan K.P."/>
            <person name="Kurian J.P."/>
        </authorList>
    </citation>
    <scope>NUCLEOTIDE SEQUENCE [LARGE SCALE GENOMIC DNA]</scope>
    <source>
        <strain evidence="5 6">5.12</strain>
    </source>
</reference>
<keyword evidence="3 5" id="KW-0456">Lyase</keyword>
<dbReference type="PROSITE" id="PS50991">
    <property type="entry name" value="PYR_CT"/>
    <property type="match status" value="1"/>
</dbReference>
<dbReference type="GO" id="GO:0004419">
    <property type="term" value="F:hydroxymethylglutaryl-CoA lyase activity"/>
    <property type="evidence" value="ECO:0007669"/>
    <property type="project" value="TreeGrafter"/>
</dbReference>
<gene>
    <name evidence="5" type="ORF">CA267_009900</name>
</gene>
<dbReference type="OrthoDB" id="9784013at2"/>
<dbReference type="PANTHER" id="PTHR42738">
    <property type="entry name" value="HYDROXYMETHYLGLUTARYL-COA LYASE"/>
    <property type="match status" value="1"/>
</dbReference>
<dbReference type="InterPro" id="IPR013785">
    <property type="entry name" value="Aldolase_TIM"/>
</dbReference>
<evidence type="ECO:0000256" key="2">
    <source>
        <dbReference type="ARBA" id="ARBA00022723"/>
    </source>
</evidence>
<dbReference type="NCBIfam" id="NF004283">
    <property type="entry name" value="PRK05692.1"/>
    <property type="match status" value="1"/>
</dbReference>
<proteinExistence type="inferred from homology"/>
<dbReference type="GO" id="GO:0046872">
    <property type="term" value="F:metal ion binding"/>
    <property type="evidence" value="ECO:0007669"/>
    <property type="project" value="UniProtKB-KW"/>
</dbReference>
<dbReference type="AlphaFoldDB" id="A0A6M4MDA4"/>
<dbReference type="KEGG" id="apel:CA267_009900"/>
<protein>
    <submittedName>
        <fullName evidence="5">Hydroxymethylglutaryl-CoA lyase</fullName>
    </submittedName>
</protein>
<reference evidence="6" key="1">
    <citation type="submission" date="2014-12" db="EMBL/GenBank/DDBJ databases">
        <title>Complete genome sequence of a multi-drug resistant Klebsiella pneumoniae.</title>
        <authorList>
            <person name="Hua X."/>
            <person name="Chen Q."/>
            <person name="Li X."/>
            <person name="Feng Y."/>
            <person name="Ruan Z."/>
            <person name="Yu Y."/>
        </authorList>
    </citation>
    <scope>NUCLEOTIDE SEQUENCE [LARGE SCALE GENOMIC DNA]</scope>
    <source>
        <strain evidence="6">5.12</strain>
    </source>
</reference>
<dbReference type="GO" id="GO:0006552">
    <property type="term" value="P:L-leucine catabolic process"/>
    <property type="evidence" value="ECO:0007669"/>
    <property type="project" value="TreeGrafter"/>
</dbReference>
<sequence length="307" mass="33086">MTDDDNVVTIAEMSPRDGLQNEKQPVDAETKITLVDRLSRCGLRYIEAGSFVSPKWVPQMADSEKVFAGIHRFSGTTYAALTPNLKGWEHAYQASADEVAVFASASESFSQRNLNCDVFTSLKRFASVVQAAKAANKKVRAYISCALDCPFEGPIAPETVGRLTAALLAMGCYQVSLGDTIGTGTPGRVRTLLRALQSVSKSHQLALHMHDTYGQAIANIYVGLEEGIRTLDASVGGLGGCPYAKGATGNVATEDVVYLLEREGLKHGIDLDMLIQTGDWISKQLGKPYNARAGKALQSRRNNLCVP</sequence>
<comment type="similarity">
    <text evidence="1">Belongs to the HMG-CoA lyase family.</text>
</comment>
<dbReference type="EMBL" id="CP052766">
    <property type="protein sequence ID" value="QJR81069.1"/>
    <property type="molecule type" value="Genomic_DNA"/>
</dbReference>
<dbReference type="Gene3D" id="3.20.20.70">
    <property type="entry name" value="Aldolase class I"/>
    <property type="match status" value="1"/>
</dbReference>
<evidence type="ECO:0000256" key="1">
    <source>
        <dbReference type="ARBA" id="ARBA00009405"/>
    </source>
</evidence>
<keyword evidence="2" id="KW-0479">Metal-binding</keyword>
<dbReference type="SUPFAM" id="SSF51569">
    <property type="entry name" value="Aldolase"/>
    <property type="match status" value="1"/>
</dbReference>
<feature type="domain" description="Pyruvate carboxyltransferase" evidence="4">
    <location>
        <begin position="8"/>
        <end position="275"/>
    </location>
</feature>
<dbReference type="InterPro" id="IPR043594">
    <property type="entry name" value="HMGL"/>
</dbReference>
<accession>A0A6M4MDA4</accession>
<dbReference type="RefSeq" id="WP_075607637.1">
    <property type="nucleotide sequence ID" value="NZ_CP052766.1"/>
</dbReference>
<dbReference type="InterPro" id="IPR000891">
    <property type="entry name" value="PYR_CT"/>
</dbReference>
<dbReference type="CDD" id="cd07938">
    <property type="entry name" value="DRE_TIM_HMGL"/>
    <property type="match status" value="1"/>
</dbReference>
<dbReference type="Proteomes" id="UP000219285">
    <property type="component" value="Chromosome"/>
</dbReference>
<dbReference type="Pfam" id="PF00682">
    <property type="entry name" value="HMGL-like"/>
    <property type="match status" value="1"/>
</dbReference>
<evidence type="ECO:0000313" key="6">
    <source>
        <dbReference type="Proteomes" id="UP000219285"/>
    </source>
</evidence>
<dbReference type="GO" id="GO:0046951">
    <property type="term" value="P:ketone body biosynthetic process"/>
    <property type="evidence" value="ECO:0007669"/>
    <property type="project" value="TreeGrafter"/>
</dbReference>
<keyword evidence="6" id="KW-1185">Reference proteome</keyword>